<dbReference type="GO" id="GO:0008270">
    <property type="term" value="F:zinc ion binding"/>
    <property type="evidence" value="ECO:0007669"/>
    <property type="project" value="UniProtKB-KW"/>
</dbReference>
<keyword evidence="5" id="KW-1185">Reference proteome</keyword>
<feature type="compositionally biased region" description="Basic and acidic residues" evidence="2">
    <location>
        <begin position="96"/>
        <end position="105"/>
    </location>
</feature>
<evidence type="ECO:0000256" key="2">
    <source>
        <dbReference type="SAM" id="MobiDB-lite"/>
    </source>
</evidence>
<dbReference type="Proteomes" id="UP000466442">
    <property type="component" value="Unassembled WGS sequence"/>
</dbReference>
<dbReference type="PROSITE" id="PS50158">
    <property type="entry name" value="ZF_CCHC"/>
    <property type="match status" value="1"/>
</dbReference>
<dbReference type="AlphaFoldDB" id="A0A8S9WN06"/>
<dbReference type="SUPFAM" id="SSF57756">
    <property type="entry name" value="Retrovirus zinc finger-like domains"/>
    <property type="match status" value="1"/>
</dbReference>
<feature type="domain" description="CCHC-type" evidence="3">
    <location>
        <begin position="76"/>
        <end position="90"/>
    </location>
</feature>
<dbReference type="Pfam" id="PF00098">
    <property type="entry name" value="zf-CCHC"/>
    <property type="match status" value="1"/>
</dbReference>
<comment type="caution">
    <text evidence="4">The sequence shown here is derived from an EMBL/GenBank/DDBJ whole genome shotgun (WGS) entry which is preliminary data.</text>
</comment>
<dbReference type="Gene3D" id="4.10.60.10">
    <property type="entry name" value="Zinc finger, CCHC-type"/>
    <property type="match status" value="1"/>
</dbReference>
<dbReference type="EMBL" id="WIXP02000017">
    <property type="protein sequence ID" value="KAF6197591.1"/>
    <property type="molecule type" value="Genomic_DNA"/>
</dbReference>
<keyword evidence="1" id="KW-0863">Zinc-finger</keyword>
<protein>
    <recommendedName>
        <fullName evidence="3">CCHC-type domain-containing protein</fullName>
    </recommendedName>
</protein>
<organism evidence="4 5">
    <name type="scientific">Apolygus lucorum</name>
    <name type="common">Small green plant bug</name>
    <name type="synonym">Lygocoris lucorum</name>
    <dbReference type="NCBI Taxonomy" id="248454"/>
    <lineage>
        <taxon>Eukaryota</taxon>
        <taxon>Metazoa</taxon>
        <taxon>Ecdysozoa</taxon>
        <taxon>Arthropoda</taxon>
        <taxon>Hexapoda</taxon>
        <taxon>Insecta</taxon>
        <taxon>Pterygota</taxon>
        <taxon>Neoptera</taxon>
        <taxon>Paraneoptera</taxon>
        <taxon>Hemiptera</taxon>
        <taxon>Heteroptera</taxon>
        <taxon>Panheteroptera</taxon>
        <taxon>Cimicomorpha</taxon>
        <taxon>Miridae</taxon>
        <taxon>Mirini</taxon>
        <taxon>Apolygus</taxon>
    </lineage>
</organism>
<sequence>MPDLLLMSRVLSTLPPEYFEFKSIWESVPMEDRTIDKLIERLRLIEMRLPSRSGETAALLTKRKEKLRKEQQNSFKCFKCKSPGHLARNCGKKSGRNQDQDEDVHSSNGSETGELHGIALVCESDIPESESWIADTACSQHMTYSKKFYHSYQPFEKPIDIRVGNGDVIRAHGKGNINVEMFVDGRWQSNYLTEVWYVPELGRNLLSVGASACKDVLFIANKNGCMLKKNEKVLATGRKLESNLYVMHMKCALSKQNKKKQTPATEKRIIEYSMRRRDNQDLEDDLEISDLRDRQTKIIVHGGGDGSRNMAEIVRRMENTSGAGNISVETDRQLRDRSTLNRPERYASVMLAVQAESDSSGDNSWWDMRKMKNFEGKIERSKRFCNVWEFPQLTTTRRQHF</sequence>
<dbReference type="InterPro" id="IPR036875">
    <property type="entry name" value="Znf_CCHC_sf"/>
</dbReference>
<feature type="region of interest" description="Disordered" evidence="2">
    <location>
        <begin position="89"/>
        <end position="112"/>
    </location>
</feature>
<dbReference type="InterPro" id="IPR001878">
    <property type="entry name" value="Znf_CCHC"/>
</dbReference>
<keyword evidence="1" id="KW-0479">Metal-binding</keyword>
<dbReference type="SMART" id="SM00343">
    <property type="entry name" value="ZnF_C2HC"/>
    <property type="match status" value="1"/>
</dbReference>
<name>A0A8S9WN06_APOLU</name>
<proteinExistence type="predicted"/>
<evidence type="ECO:0000313" key="5">
    <source>
        <dbReference type="Proteomes" id="UP000466442"/>
    </source>
</evidence>
<evidence type="ECO:0000256" key="1">
    <source>
        <dbReference type="PROSITE-ProRule" id="PRU00047"/>
    </source>
</evidence>
<reference evidence="4" key="1">
    <citation type="journal article" date="2021" name="Mol. Ecol. Resour.">
        <title>Apolygus lucorum genome provides insights into omnivorousness and mesophyll feeding.</title>
        <authorList>
            <person name="Liu Y."/>
            <person name="Liu H."/>
            <person name="Wang H."/>
            <person name="Huang T."/>
            <person name="Liu B."/>
            <person name="Yang B."/>
            <person name="Yin L."/>
            <person name="Li B."/>
            <person name="Zhang Y."/>
            <person name="Zhang S."/>
            <person name="Jiang F."/>
            <person name="Zhang X."/>
            <person name="Ren Y."/>
            <person name="Wang B."/>
            <person name="Wang S."/>
            <person name="Lu Y."/>
            <person name="Wu K."/>
            <person name="Fan W."/>
            <person name="Wang G."/>
        </authorList>
    </citation>
    <scope>NUCLEOTIDE SEQUENCE</scope>
    <source>
        <strain evidence="4">12Hb</strain>
    </source>
</reference>
<keyword evidence="1" id="KW-0862">Zinc</keyword>
<evidence type="ECO:0000259" key="3">
    <source>
        <dbReference type="PROSITE" id="PS50158"/>
    </source>
</evidence>
<dbReference type="InterPro" id="IPR054722">
    <property type="entry name" value="PolX-like_BBD"/>
</dbReference>
<accession>A0A8S9WN06</accession>
<gene>
    <name evidence="4" type="ORF">GE061_008556</name>
</gene>
<dbReference type="OrthoDB" id="8067992at2759"/>
<evidence type="ECO:0000313" key="4">
    <source>
        <dbReference type="EMBL" id="KAF6197591.1"/>
    </source>
</evidence>
<dbReference type="Pfam" id="PF22936">
    <property type="entry name" value="Pol_BBD"/>
    <property type="match status" value="1"/>
</dbReference>
<dbReference type="GO" id="GO:0003676">
    <property type="term" value="F:nucleic acid binding"/>
    <property type="evidence" value="ECO:0007669"/>
    <property type="project" value="InterPro"/>
</dbReference>